<organism evidence="3 4">
    <name type="scientific">Basidiobolus ranarum</name>
    <dbReference type="NCBI Taxonomy" id="34480"/>
    <lineage>
        <taxon>Eukaryota</taxon>
        <taxon>Fungi</taxon>
        <taxon>Fungi incertae sedis</taxon>
        <taxon>Zoopagomycota</taxon>
        <taxon>Entomophthoromycotina</taxon>
        <taxon>Basidiobolomycetes</taxon>
        <taxon>Basidiobolales</taxon>
        <taxon>Basidiobolaceae</taxon>
        <taxon>Basidiobolus</taxon>
    </lineage>
</organism>
<dbReference type="EMBL" id="JASJQH010007075">
    <property type="protein sequence ID" value="KAK9718810.1"/>
    <property type="molecule type" value="Genomic_DNA"/>
</dbReference>
<accession>A0ABR2W3U2</accession>
<sequence length="338" mass="37851">MFSSSSLSVILQNNTIYANPYMGLDMQQMSLRGVVALNSSALLKVKRIFLQFSGKLAMTFPGTLKKTRRNIVDLTITLLEPKKVASISGQHMFPFEILLPNDLPESFRSEYGKIKYTLKAVVETTFISSDLKSEVPVYIQRNIDMMEEPSEEYKLDQTLPNKVACKAALPTAKYTPGEKFDIQISALALDPTVKVTNVTCALKEYTYFHIPSKSDQTRLSVAEYVKRLSTTSTLFNTDENTKTLLMKVPENTSLNCINTLVDVTHDIVVRVDWEKETGEKDCITLNIPIEIVASVNALELDQLPAYHTVELPPSYHVAIRPLDSEATSIPLPPSYDIC</sequence>
<gene>
    <name evidence="3" type="ORF">K7432_005210</name>
</gene>
<dbReference type="InterPro" id="IPR011021">
    <property type="entry name" value="Arrestin-like_N"/>
</dbReference>
<dbReference type="InterPro" id="IPR050357">
    <property type="entry name" value="Arrestin_domain-protein"/>
</dbReference>
<dbReference type="PANTHER" id="PTHR11188">
    <property type="entry name" value="ARRESTIN DOMAIN CONTAINING PROTEIN"/>
    <property type="match status" value="1"/>
</dbReference>
<dbReference type="InterPro" id="IPR014756">
    <property type="entry name" value="Ig_E-set"/>
</dbReference>
<dbReference type="Proteomes" id="UP001479436">
    <property type="component" value="Unassembled WGS sequence"/>
</dbReference>
<evidence type="ECO:0000313" key="3">
    <source>
        <dbReference type="EMBL" id="KAK9718810.1"/>
    </source>
</evidence>
<comment type="caution">
    <text evidence="3">The sequence shown here is derived from an EMBL/GenBank/DDBJ whole genome shotgun (WGS) entry which is preliminary data.</text>
</comment>
<feature type="domain" description="Arrestin C-terminal-like" evidence="2">
    <location>
        <begin position="160"/>
        <end position="294"/>
    </location>
</feature>
<evidence type="ECO:0000259" key="2">
    <source>
        <dbReference type="Pfam" id="PF02752"/>
    </source>
</evidence>
<evidence type="ECO:0000313" key="4">
    <source>
        <dbReference type="Proteomes" id="UP001479436"/>
    </source>
</evidence>
<dbReference type="PANTHER" id="PTHR11188:SF17">
    <property type="entry name" value="FI21816P1"/>
    <property type="match status" value="1"/>
</dbReference>
<evidence type="ECO:0008006" key="5">
    <source>
        <dbReference type="Google" id="ProtNLM"/>
    </source>
</evidence>
<dbReference type="Pfam" id="PF02752">
    <property type="entry name" value="Arrestin_C"/>
    <property type="match status" value="1"/>
</dbReference>
<proteinExistence type="predicted"/>
<protein>
    <recommendedName>
        <fullName evidence="5">Arrestin C-terminal-like domain-containing protein</fullName>
    </recommendedName>
</protein>
<name>A0ABR2W3U2_9FUNG</name>
<dbReference type="InterPro" id="IPR011022">
    <property type="entry name" value="Arrestin_C-like"/>
</dbReference>
<evidence type="ECO:0000259" key="1">
    <source>
        <dbReference type="Pfam" id="PF00339"/>
    </source>
</evidence>
<dbReference type="InterPro" id="IPR014752">
    <property type="entry name" value="Arrestin-like_C"/>
</dbReference>
<dbReference type="SUPFAM" id="SSF81296">
    <property type="entry name" value="E set domains"/>
    <property type="match status" value="1"/>
</dbReference>
<feature type="domain" description="Arrestin-like N-terminal" evidence="1">
    <location>
        <begin position="31"/>
        <end position="126"/>
    </location>
</feature>
<dbReference type="Pfam" id="PF00339">
    <property type="entry name" value="Arrestin_N"/>
    <property type="match status" value="1"/>
</dbReference>
<keyword evidence="4" id="KW-1185">Reference proteome</keyword>
<reference evidence="3 4" key="1">
    <citation type="submission" date="2023-04" db="EMBL/GenBank/DDBJ databases">
        <title>Genome of Basidiobolus ranarum AG-B5.</title>
        <authorList>
            <person name="Stajich J.E."/>
            <person name="Carter-House D."/>
            <person name="Gryganskyi A."/>
        </authorList>
    </citation>
    <scope>NUCLEOTIDE SEQUENCE [LARGE SCALE GENOMIC DNA]</scope>
    <source>
        <strain evidence="3 4">AG-B5</strain>
    </source>
</reference>
<dbReference type="Gene3D" id="2.60.40.640">
    <property type="match status" value="2"/>
</dbReference>